<dbReference type="AlphaFoldDB" id="A0A2T0BGP4"/>
<name>A0A2T0BGP4_9CLOT</name>
<accession>A0A2T0BGP4</accession>
<reference evidence="2 3" key="1">
    <citation type="submission" date="2018-03" db="EMBL/GenBank/DDBJ databases">
        <title>Genome sequence of Clostridium luticellarii DSM 29923.</title>
        <authorList>
            <person name="Poehlein A."/>
            <person name="Daniel R."/>
        </authorList>
    </citation>
    <scope>NUCLEOTIDE SEQUENCE [LARGE SCALE GENOMIC DNA]</scope>
    <source>
        <strain evidence="2 3">DSM 29923</strain>
    </source>
</reference>
<dbReference type="InterPro" id="IPR057174">
    <property type="entry name" value="DUF7852"/>
</dbReference>
<dbReference type="EMBL" id="PVXP01000048">
    <property type="protein sequence ID" value="PRR83081.1"/>
    <property type="molecule type" value="Genomic_DNA"/>
</dbReference>
<evidence type="ECO:0000313" key="2">
    <source>
        <dbReference type="EMBL" id="PRR83081.1"/>
    </source>
</evidence>
<dbReference type="Pfam" id="PF25250">
    <property type="entry name" value="DUF7852"/>
    <property type="match status" value="1"/>
</dbReference>
<dbReference type="OrthoDB" id="2381017at2"/>
<dbReference type="RefSeq" id="WP_106010294.1">
    <property type="nucleotide sequence ID" value="NZ_JALCPJ010000001.1"/>
</dbReference>
<evidence type="ECO:0000259" key="1">
    <source>
        <dbReference type="Pfam" id="PF25250"/>
    </source>
</evidence>
<evidence type="ECO:0000313" key="3">
    <source>
        <dbReference type="Proteomes" id="UP000237798"/>
    </source>
</evidence>
<protein>
    <recommendedName>
        <fullName evidence="1">DUF7852 domain-containing protein</fullName>
    </recommendedName>
</protein>
<keyword evidence="3" id="KW-1185">Reference proteome</keyword>
<dbReference type="Proteomes" id="UP000237798">
    <property type="component" value="Unassembled WGS sequence"/>
</dbReference>
<dbReference type="NCBIfam" id="NF045794">
    <property type="entry name" value="CsxC_fam"/>
    <property type="match status" value="1"/>
</dbReference>
<dbReference type="InterPro" id="IPR054845">
    <property type="entry name" value="Exosporium_prot_C"/>
</dbReference>
<organism evidence="2 3">
    <name type="scientific">Clostridium luticellarii</name>
    <dbReference type="NCBI Taxonomy" id="1691940"/>
    <lineage>
        <taxon>Bacteria</taxon>
        <taxon>Bacillati</taxon>
        <taxon>Bacillota</taxon>
        <taxon>Clostridia</taxon>
        <taxon>Eubacteriales</taxon>
        <taxon>Clostridiaceae</taxon>
        <taxon>Clostridium</taxon>
    </lineage>
</organism>
<feature type="domain" description="DUF7852" evidence="1">
    <location>
        <begin position="35"/>
        <end position="103"/>
    </location>
</feature>
<proteinExistence type="predicted"/>
<sequence length="267" mass="30844">MDNNNFYPDSTCNARVISADTLTGAKNYPWTQGEYKVPKVLAELVIQIDSESKIKLNEPSYEIKRIEKQIFLTQCRYIAPTDKVFIEGYIRKNIEYAVRECTTNSGIGGAIKDTTVHIPIKAYTQVKFEDFPEVSPNFPPRVARYFDKKRKGKNIREADRSNIEIFNEPVFCELEWSAIFDADIDDKGVPIDGFCNEEEFQEFTDKSVVYLCLKLLQKQQIYSPYDSKDDKCNTRNGVKKSFKKPSSASNSDWNFPINEILKKNNNY</sequence>
<gene>
    <name evidence="2" type="ORF">CLLU_27010</name>
</gene>
<comment type="caution">
    <text evidence="2">The sequence shown here is derived from an EMBL/GenBank/DDBJ whole genome shotgun (WGS) entry which is preliminary data.</text>
</comment>